<reference evidence="1 2" key="1">
    <citation type="submission" date="2017-07" db="EMBL/GenBank/DDBJ databases">
        <title>Isolation and whole genome analysis of endospore-forming bacteria from heroin.</title>
        <authorList>
            <person name="Kalinowski J."/>
            <person name="Ahrens B."/>
            <person name="Al-Dilaimi A."/>
            <person name="Winkler A."/>
            <person name="Wibberg D."/>
            <person name="Schleenbecker U."/>
            <person name="Ruckert C."/>
            <person name="Wolfel R."/>
            <person name="Grass G."/>
        </authorList>
    </citation>
    <scope>NUCLEOTIDE SEQUENCE [LARGE SCALE GENOMIC DNA]</scope>
    <source>
        <strain evidence="1 2">7539</strain>
    </source>
</reference>
<dbReference type="EMBL" id="NPCC01000013">
    <property type="protein sequence ID" value="PAE88697.1"/>
    <property type="molecule type" value="Genomic_DNA"/>
</dbReference>
<gene>
    <name evidence="1" type="ORF">CHH72_12025</name>
</gene>
<protein>
    <submittedName>
        <fullName evidence="1">Uncharacterized protein</fullName>
    </submittedName>
</protein>
<dbReference type="PROSITE" id="PS51257">
    <property type="entry name" value="PROKAR_LIPOPROTEIN"/>
    <property type="match status" value="1"/>
</dbReference>
<accession>A0A268NYU6</accession>
<comment type="caution">
    <text evidence="1">The sequence shown here is derived from an EMBL/GenBank/DDBJ whole genome shotgun (WGS) entry which is preliminary data.</text>
</comment>
<evidence type="ECO:0000313" key="1">
    <source>
        <dbReference type="EMBL" id="PAE88697.1"/>
    </source>
</evidence>
<name>A0A268NYU6_SHOCL</name>
<dbReference type="Proteomes" id="UP000216207">
    <property type="component" value="Unassembled WGS sequence"/>
</dbReference>
<dbReference type="RefSeq" id="WP_011248473.1">
    <property type="nucleotide sequence ID" value="NZ_BOQQ01000012.1"/>
</dbReference>
<sequence length="147" mass="16903">MKKTLMLGLTMTFIATGCSAPSNDMEIKEEISQENEDVEASSAGNDKNIHRAVLDGIHNTAMIYHATLQETFDFTDEDLVEFENVLDHHESTIRLAKEFDVSSEIQHSLEESLELTRQAIEQKDISLLEEANEYLQKLDEQHWYEKK</sequence>
<proteinExistence type="predicted"/>
<organism evidence="1 2">
    <name type="scientific">Shouchella clausii</name>
    <name type="common">Alkalihalobacillus clausii</name>
    <dbReference type="NCBI Taxonomy" id="79880"/>
    <lineage>
        <taxon>Bacteria</taxon>
        <taxon>Bacillati</taxon>
        <taxon>Bacillota</taxon>
        <taxon>Bacilli</taxon>
        <taxon>Bacillales</taxon>
        <taxon>Bacillaceae</taxon>
        <taxon>Shouchella</taxon>
    </lineage>
</organism>
<dbReference type="AlphaFoldDB" id="A0A268NYU6"/>
<evidence type="ECO:0000313" key="2">
    <source>
        <dbReference type="Proteomes" id="UP000216207"/>
    </source>
</evidence>